<evidence type="ECO:0000256" key="14">
    <source>
        <dbReference type="SAM" id="MobiDB-lite"/>
    </source>
</evidence>
<dbReference type="NCBIfam" id="TIGR02009">
    <property type="entry name" value="PGMB-YQAB-SF"/>
    <property type="match status" value="1"/>
</dbReference>
<dbReference type="NCBIfam" id="TIGR01990">
    <property type="entry name" value="bPGM"/>
    <property type="match status" value="1"/>
</dbReference>
<feature type="active site" description="Proton donor/acceptor" evidence="10">
    <location>
        <position position="25"/>
    </location>
</feature>
<evidence type="ECO:0000256" key="6">
    <source>
        <dbReference type="ARBA" id="ARBA00023277"/>
    </source>
</evidence>
<evidence type="ECO:0000256" key="9">
    <source>
        <dbReference type="ARBA" id="ARBA00044991"/>
    </source>
</evidence>
<keyword evidence="3 12" id="KW-0479">Metal-binding</keyword>
<keyword evidence="16" id="KW-1185">Reference proteome</keyword>
<feature type="binding site" evidence="11">
    <location>
        <begin position="128"/>
        <end position="132"/>
    </location>
    <ligand>
        <name>substrate</name>
    </ligand>
</feature>
<dbReference type="Pfam" id="PF00702">
    <property type="entry name" value="Hydrolase"/>
    <property type="match status" value="1"/>
</dbReference>
<gene>
    <name evidence="15" type="ordered locus">Spith_1564</name>
</gene>
<dbReference type="InterPro" id="IPR010972">
    <property type="entry name" value="Beta-PGM"/>
</dbReference>
<dbReference type="GO" id="GO:0005975">
    <property type="term" value="P:carbohydrate metabolic process"/>
    <property type="evidence" value="ECO:0007669"/>
    <property type="project" value="InterPro"/>
</dbReference>
<dbReference type="SFLD" id="SFLDG01135">
    <property type="entry name" value="C1.5.6:_HAD__Beta-PGM__Phospha"/>
    <property type="match status" value="1"/>
</dbReference>
<dbReference type="SFLD" id="SFLDG01129">
    <property type="entry name" value="C1.5:_HAD__Beta-PGM__Phosphata"/>
    <property type="match status" value="1"/>
</dbReference>
<evidence type="ECO:0000256" key="2">
    <source>
        <dbReference type="ARBA" id="ARBA00022553"/>
    </source>
</evidence>
<dbReference type="InterPro" id="IPR023214">
    <property type="entry name" value="HAD_sf"/>
</dbReference>
<dbReference type="EMBL" id="CP002903">
    <property type="protein sequence ID" value="AEJ61825.1"/>
    <property type="molecule type" value="Genomic_DNA"/>
</dbReference>
<dbReference type="RefSeq" id="WP_014625155.1">
    <property type="nucleotide sequence ID" value="NC_017583.1"/>
</dbReference>
<dbReference type="InterPro" id="IPR023198">
    <property type="entry name" value="PGP-like_dom2"/>
</dbReference>
<organism evidence="15 16">
    <name type="scientific">Winmispira thermophila (strain ATCC 700085 / DSM 6578 / Z-1203)</name>
    <name type="common">Spirochaeta thermophila</name>
    <dbReference type="NCBI Taxonomy" id="869211"/>
    <lineage>
        <taxon>Bacteria</taxon>
        <taxon>Pseudomonadati</taxon>
        <taxon>Spirochaetota</taxon>
        <taxon>Spirochaetia</taxon>
        <taxon>Winmispirales</taxon>
        <taxon>Winmispiraceae</taxon>
        <taxon>Winmispira</taxon>
    </lineage>
</organism>
<evidence type="ECO:0000256" key="5">
    <source>
        <dbReference type="ARBA" id="ARBA00023235"/>
    </source>
</evidence>
<keyword evidence="6" id="KW-0119">Carbohydrate metabolism</keyword>
<dbReference type="SUPFAM" id="SSF56784">
    <property type="entry name" value="HAD-like"/>
    <property type="match status" value="1"/>
</dbReference>
<dbReference type="InterPro" id="IPR006439">
    <property type="entry name" value="HAD-SF_hydro_IA"/>
</dbReference>
<dbReference type="Gene3D" id="1.10.150.240">
    <property type="entry name" value="Putative phosphatase, domain 2"/>
    <property type="match status" value="1"/>
</dbReference>
<dbReference type="HOGENOM" id="CLU_045011_13_3_12"/>
<comment type="catalytic activity">
    <reaction evidence="7">
        <text>beta-D-glucose 1-phosphate = beta-D-glucose 6-phosphate</text>
        <dbReference type="Rhea" id="RHEA:20113"/>
        <dbReference type="ChEBI" id="CHEBI:57684"/>
        <dbReference type="ChEBI" id="CHEBI:58247"/>
        <dbReference type="EC" id="5.4.2.6"/>
    </reaction>
</comment>
<dbReference type="AlphaFoldDB" id="G0GAS9"/>
<dbReference type="SMR" id="G0GAS9"/>
<dbReference type="STRING" id="869211.Spith_1564"/>
<comment type="similarity">
    <text evidence="1">Belongs to the HAD-like hydrolase superfamily. CbbY/CbbZ/Gph/YieH family.</text>
</comment>
<name>G0GAS9_WINT7</name>
<comment type="cofactor">
    <cofactor evidence="12">
        <name>Mg(2+)</name>
        <dbReference type="ChEBI" id="CHEBI:18420"/>
    </cofactor>
    <text evidence="12">Binds 2 magnesium ions per subunit.</text>
</comment>
<evidence type="ECO:0000256" key="13">
    <source>
        <dbReference type="PIRSR" id="PIRSR610972-4"/>
    </source>
</evidence>
<feature type="binding site" evidence="11">
    <location>
        <position position="66"/>
    </location>
    <ligand>
        <name>substrate</name>
    </ligand>
</feature>
<keyword evidence="5" id="KW-0413">Isomerase</keyword>
<dbReference type="EC" id="5.4.2.6" evidence="8"/>
<evidence type="ECO:0000256" key="10">
    <source>
        <dbReference type="PIRSR" id="PIRSR610972-1"/>
    </source>
</evidence>
<feature type="binding site" evidence="11">
    <location>
        <begin position="58"/>
        <end position="63"/>
    </location>
    <ligand>
        <name>substrate</name>
    </ligand>
</feature>
<accession>G0GAS9</accession>
<feature type="binding site" evidence="11">
    <location>
        <position position="159"/>
    </location>
    <ligand>
        <name>substrate</name>
    </ligand>
</feature>
<evidence type="ECO:0000256" key="8">
    <source>
        <dbReference type="ARBA" id="ARBA00044968"/>
    </source>
</evidence>
<feature type="binding site" evidence="12">
    <location>
        <position position="23"/>
    </location>
    <ligand>
        <name>Mg(2+)</name>
        <dbReference type="ChEBI" id="CHEBI:18420"/>
    </ligand>
</feature>
<feature type="site" description="Important for catalytic activity and assists the phosphoryl transfer reaction to Asp8 by balancing charge and orienting the reacting groups" evidence="13">
    <location>
        <position position="128"/>
    </location>
</feature>
<evidence type="ECO:0000256" key="3">
    <source>
        <dbReference type="ARBA" id="ARBA00022723"/>
    </source>
</evidence>
<dbReference type="GO" id="GO:0008801">
    <property type="term" value="F:beta-phosphoglucomutase activity"/>
    <property type="evidence" value="ECO:0007669"/>
    <property type="project" value="UniProtKB-EC"/>
</dbReference>
<dbReference type="Gene3D" id="3.40.50.1000">
    <property type="entry name" value="HAD superfamily/HAD-like"/>
    <property type="match status" value="1"/>
</dbReference>
<dbReference type="PRINTS" id="PR00413">
    <property type="entry name" value="HADHALOGNASE"/>
</dbReference>
<feature type="binding site" evidence="11">
    <location>
        <begin position="23"/>
        <end position="25"/>
    </location>
    <ligand>
        <name>substrate</name>
    </ligand>
</feature>
<dbReference type="PANTHER" id="PTHR46193:SF18">
    <property type="entry name" value="HEXITOL PHOSPHATASE B"/>
    <property type="match status" value="1"/>
</dbReference>
<feature type="site" description="Important for catalytic activity and assists the phosphoryl transfer reaction to Asp8 by balancing charge and orienting the reacting groups" evidence="13">
    <location>
        <position position="159"/>
    </location>
</feature>
<evidence type="ECO:0000256" key="12">
    <source>
        <dbReference type="PIRSR" id="PIRSR610972-3"/>
    </source>
</evidence>
<feature type="active site" description="Nucleophile" evidence="10">
    <location>
        <position position="23"/>
    </location>
</feature>
<feature type="binding site" evidence="11">
    <location>
        <position position="39"/>
    </location>
    <ligand>
        <name>substrate</name>
    </ligand>
</feature>
<feature type="binding site" evidence="12">
    <location>
        <position position="25"/>
    </location>
    <ligand>
        <name>Mg(2+)</name>
        <dbReference type="ChEBI" id="CHEBI:18420"/>
    </ligand>
</feature>
<sequence length="256" mass="28121">MSRIEGFEPERDLLPWCKGAIFDLDGVIVDTARYHYLAWRRLAEELGFEFTPEHNERLKGVSRMRSLEILLEVGGISVSPEEKQQLAEKKNHWYVEYISALTPDALLPGAREFLTWLRERGVKIALGSASKNAPLILDRLGITGLFDAVVDGTMVEKAKPDPEVFLKGAGLMDVDPRECVVFEDAVAGIEAARRGGMKAVGVGDPEVLAEADWVVRSLAECLPTGGASEGSSEEKKLDSSPEGVYNSDTKCNVKPF</sequence>
<dbReference type="CDD" id="cd02598">
    <property type="entry name" value="HAD_BPGM"/>
    <property type="match status" value="1"/>
</dbReference>
<protein>
    <recommendedName>
        <fullName evidence="9">Beta-phosphoglucomutase</fullName>
        <ecNumber evidence="8">5.4.2.6</ecNumber>
    </recommendedName>
</protein>
<dbReference type="SFLD" id="SFLDS00003">
    <property type="entry name" value="Haloacid_Dehalogenase"/>
    <property type="match status" value="1"/>
</dbReference>
<feature type="binding site" evidence="12">
    <location>
        <position position="184"/>
    </location>
    <ligand>
        <name>Mg(2+)</name>
        <dbReference type="ChEBI" id="CHEBI:18420"/>
    </ligand>
</feature>
<evidence type="ECO:0000313" key="16">
    <source>
        <dbReference type="Proteomes" id="UP000007254"/>
    </source>
</evidence>
<evidence type="ECO:0000256" key="4">
    <source>
        <dbReference type="ARBA" id="ARBA00022842"/>
    </source>
</evidence>
<evidence type="ECO:0000256" key="1">
    <source>
        <dbReference type="ARBA" id="ARBA00006171"/>
    </source>
</evidence>
<feature type="binding site" evidence="11">
    <location>
        <position position="90"/>
    </location>
    <ligand>
        <name>substrate</name>
    </ligand>
</feature>
<feature type="region of interest" description="Disordered" evidence="14">
    <location>
        <begin position="223"/>
        <end position="256"/>
    </location>
</feature>
<dbReference type="PANTHER" id="PTHR46193">
    <property type="entry name" value="6-PHOSPHOGLUCONATE PHOSPHATASE"/>
    <property type="match status" value="1"/>
</dbReference>
<dbReference type="InterPro" id="IPR051600">
    <property type="entry name" value="Beta-PGM-like"/>
</dbReference>
<proteinExistence type="inferred from homology"/>
<dbReference type="KEGG" id="stq:Spith_1564"/>
<reference evidence="15 16" key="1">
    <citation type="submission" date="2011-06" db="EMBL/GenBank/DDBJ databases">
        <title>The complete genome of Spirochaeta thermophila DSM 6578.</title>
        <authorList>
            <consortium name="US DOE Joint Genome Institute (JGI-PGF)"/>
            <person name="Lucas S."/>
            <person name="Lapidus A."/>
            <person name="Bruce D."/>
            <person name="Goodwin L."/>
            <person name="Pitluck S."/>
            <person name="Peters L."/>
            <person name="Kyrpides N."/>
            <person name="Mavromatis K."/>
            <person name="Ivanova N."/>
            <person name="Mikailova N."/>
            <person name="Pagani I."/>
            <person name="Chertkov O."/>
            <person name="Detter J.C."/>
            <person name="Tapia R."/>
            <person name="Han C."/>
            <person name="Land M."/>
            <person name="Hauser L."/>
            <person name="Markowitz V."/>
            <person name="Cheng J.-F."/>
            <person name="Hugenholtz P."/>
            <person name="Woyke T."/>
            <person name="Wu D."/>
            <person name="Spring S."/>
            <person name="Merkhoffer B."/>
            <person name="Schneider S."/>
            <person name="Klenk H.-P."/>
            <person name="Eisen J.A."/>
        </authorList>
    </citation>
    <scope>NUCLEOTIDE SEQUENCE [LARGE SCALE GENOMIC DNA]</scope>
    <source>
        <strain evidence="16">ATCC 700085 / DSM 6578 / Z-1203</strain>
    </source>
</reference>
<dbReference type="InterPro" id="IPR010976">
    <property type="entry name" value="B-phosphoglucomutase_hydrolase"/>
</dbReference>
<dbReference type="NCBIfam" id="TIGR01509">
    <property type="entry name" value="HAD-SF-IA-v3"/>
    <property type="match status" value="1"/>
</dbReference>
<dbReference type="Proteomes" id="UP000007254">
    <property type="component" value="Chromosome"/>
</dbReference>
<evidence type="ECO:0000256" key="11">
    <source>
        <dbReference type="PIRSR" id="PIRSR610972-2"/>
    </source>
</evidence>
<dbReference type="InterPro" id="IPR036412">
    <property type="entry name" value="HAD-like_sf"/>
</dbReference>
<dbReference type="OrthoDB" id="9797743at2"/>
<evidence type="ECO:0000256" key="7">
    <source>
        <dbReference type="ARBA" id="ARBA00044926"/>
    </source>
</evidence>
<keyword evidence="2" id="KW-0597">Phosphoprotein</keyword>
<evidence type="ECO:0000313" key="15">
    <source>
        <dbReference type="EMBL" id="AEJ61825.1"/>
    </source>
</evidence>
<keyword evidence="4 12" id="KW-0460">Magnesium</keyword>
<dbReference type="GO" id="GO:0000287">
    <property type="term" value="F:magnesium ion binding"/>
    <property type="evidence" value="ECO:0007669"/>
    <property type="project" value="InterPro"/>
</dbReference>
<feature type="binding site" evidence="12">
    <location>
        <position position="183"/>
    </location>
    <ligand>
        <name>Mg(2+)</name>
        <dbReference type="ChEBI" id="CHEBI:18420"/>
    </ligand>
</feature>